<dbReference type="OrthoDB" id="9769871at2"/>
<evidence type="ECO:0000256" key="4">
    <source>
        <dbReference type="ARBA" id="ARBA00023136"/>
    </source>
</evidence>
<dbReference type="GO" id="GO:0005886">
    <property type="term" value="C:plasma membrane"/>
    <property type="evidence" value="ECO:0007669"/>
    <property type="project" value="UniProtKB-SubCell"/>
</dbReference>
<keyword evidence="4" id="KW-0472">Membrane</keyword>
<protein>
    <submittedName>
        <fullName evidence="7">Putative ABC-type transport system periplasmic component/surface lipoprotein</fullName>
    </submittedName>
</protein>
<name>A0A7M2Z1V5_9ACTN</name>
<sequence>MSRARKTSTPRRFRRTPLLAALAALLLAAAVLGGGVASAGQTGSSAKLKVFGAFATPIEEPWDGVIHAALLRAKNAGEIDYSFADDIGYSGDMERVLRQVAGKNKPDIIIGDAFGNEEAVRRVAKAFPRIAFVFGSGGGPAGPNVSVFDNWIHEPAYLLGVLAGSLTKTNKVGIVAGFPVPEVNRLANAFTAGAHSINKKAVVKVTFINSWFDPATAKEAALAQVGAGVDAIYAERAGVIEAAVQKDVFAFGNMSDQRKIGPRNVVSSAVWNMSPTVEYVIKQVKAGTYTAQDLKDFSMMGKGGASLAPINARAKGGVPARLVAKVNGLRAQIKSGALRVDINEAQPSGSVSVKGKQ</sequence>
<evidence type="ECO:0000259" key="6">
    <source>
        <dbReference type="Pfam" id="PF02608"/>
    </source>
</evidence>
<dbReference type="InterPro" id="IPR050957">
    <property type="entry name" value="BMP_lipoprotein"/>
</dbReference>
<dbReference type="AlphaFoldDB" id="A0A7M2Z1V5"/>
<dbReference type="PANTHER" id="PTHR34296:SF2">
    <property type="entry name" value="ABC TRANSPORTER GUANOSINE-BINDING PROTEIN NUPN"/>
    <property type="match status" value="1"/>
</dbReference>
<dbReference type="PANTHER" id="PTHR34296">
    <property type="entry name" value="TRANSCRIPTIONAL ACTIVATOR PROTEIN MED"/>
    <property type="match status" value="1"/>
</dbReference>
<dbReference type="EMBL" id="QQZY01000001">
    <property type="protein sequence ID" value="RDI75802.1"/>
    <property type="molecule type" value="Genomic_DNA"/>
</dbReference>
<keyword evidence="8" id="KW-1185">Reference proteome</keyword>
<evidence type="ECO:0000313" key="7">
    <source>
        <dbReference type="EMBL" id="RDI75802.1"/>
    </source>
</evidence>
<reference evidence="7 8" key="1">
    <citation type="submission" date="2018-07" db="EMBL/GenBank/DDBJ databases">
        <title>High-quality-draft genome sequence of Gaiella occulta.</title>
        <authorList>
            <person name="Severino R."/>
            <person name="Froufe H.J.C."/>
            <person name="Rainey F.A."/>
            <person name="Barroso C."/>
            <person name="Albuquerque L."/>
            <person name="Lobo-Da-Cunha A."/>
            <person name="Da Costa M.S."/>
            <person name="Egas C."/>
        </authorList>
    </citation>
    <scope>NUCLEOTIDE SEQUENCE [LARGE SCALE GENOMIC DNA]</scope>
    <source>
        <strain evidence="7 8">F2-233</strain>
    </source>
</reference>
<comment type="subcellular location">
    <subcellularLocation>
        <location evidence="1">Cell membrane</location>
    </subcellularLocation>
</comment>
<comment type="caution">
    <text evidence="7">The sequence shown here is derived from an EMBL/GenBank/DDBJ whole genome shotgun (WGS) entry which is preliminary data.</text>
</comment>
<dbReference type="InterPro" id="IPR003760">
    <property type="entry name" value="PnrA-like"/>
</dbReference>
<evidence type="ECO:0000256" key="1">
    <source>
        <dbReference type="ARBA" id="ARBA00004236"/>
    </source>
</evidence>
<keyword evidence="5 7" id="KW-0449">Lipoprotein</keyword>
<reference evidence="8" key="2">
    <citation type="journal article" date="2019" name="MicrobiologyOpen">
        <title>High-quality draft genome sequence of Gaiella occulta isolated from a 150 meter deep mineral water borehole and comparison with the genome sequences of other deep-branching lineages of the phylum Actinobacteria.</title>
        <authorList>
            <person name="Severino R."/>
            <person name="Froufe H.J.C."/>
            <person name="Barroso C."/>
            <person name="Albuquerque L."/>
            <person name="Lobo-da-Cunha A."/>
            <person name="da Costa M.S."/>
            <person name="Egas C."/>
        </authorList>
    </citation>
    <scope>NUCLEOTIDE SEQUENCE [LARGE SCALE GENOMIC DNA]</scope>
    <source>
        <strain evidence="8">F2-233</strain>
    </source>
</reference>
<evidence type="ECO:0000256" key="5">
    <source>
        <dbReference type="ARBA" id="ARBA00023288"/>
    </source>
</evidence>
<gene>
    <name evidence="7" type="ORF">Gocc_0221</name>
</gene>
<accession>A0A7M2Z1V5</accession>
<proteinExistence type="predicted"/>
<dbReference type="Proteomes" id="UP000254134">
    <property type="component" value="Unassembled WGS sequence"/>
</dbReference>
<evidence type="ECO:0000256" key="2">
    <source>
        <dbReference type="ARBA" id="ARBA00022475"/>
    </source>
</evidence>
<keyword evidence="2" id="KW-1003">Cell membrane</keyword>
<organism evidence="7 8">
    <name type="scientific">Gaiella occulta</name>
    <dbReference type="NCBI Taxonomy" id="1002870"/>
    <lineage>
        <taxon>Bacteria</taxon>
        <taxon>Bacillati</taxon>
        <taxon>Actinomycetota</taxon>
        <taxon>Thermoleophilia</taxon>
        <taxon>Gaiellales</taxon>
        <taxon>Gaiellaceae</taxon>
        <taxon>Gaiella</taxon>
    </lineage>
</organism>
<dbReference type="Gene3D" id="3.40.50.2300">
    <property type="match status" value="2"/>
</dbReference>
<dbReference type="RefSeq" id="WP_114794689.1">
    <property type="nucleotide sequence ID" value="NZ_QQZY01000001.1"/>
</dbReference>
<keyword evidence="3" id="KW-0732">Signal</keyword>
<evidence type="ECO:0000313" key="8">
    <source>
        <dbReference type="Proteomes" id="UP000254134"/>
    </source>
</evidence>
<feature type="domain" description="ABC transporter substrate-binding protein PnrA-like" evidence="6">
    <location>
        <begin position="62"/>
        <end position="288"/>
    </location>
</feature>
<dbReference type="Pfam" id="PF02608">
    <property type="entry name" value="Bmp"/>
    <property type="match status" value="1"/>
</dbReference>
<evidence type="ECO:0000256" key="3">
    <source>
        <dbReference type="ARBA" id="ARBA00022729"/>
    </source>
</evidence>
<dbReference type="CDD" id="cd06304">
    <property type="entry name" value="PBP1_BmpA_Med_PnrA-like"/>
    <property type="match status" value="1"/>
</dbReference>